<accession>A0ACC0V2X8</accession>
<sequence>MEKLIDDGRRAWVDSKFRHAMQCYTQAMEICSCNKHGKRTRCSCNNFGKVAMEEASIFEAALKSCSCAIGRKFGKCDDEWHTRALDLRAACYGALHELAKARNDAEWMLELAPRSLAGYLRLGKIAASQHQSGFACQVYEAGIEAAESSGIPSSDERVKELHMLRKTHHHTTSKQDPLQLPLELVQLTFSFLTYRELAKSTCVCWAWRRCLTSPGNRVLWQNMNLSGQRKQGYTKMTHATLAKYRAYAGNDLRRLKIDLQIYRIDGSMMELLLKSARDADCLDLRLPFIKFEVLPAVWPRRIKHLVLDWFPASPGLLRAAAGSVVNFEMRLPSVFAVMAFDPEDPLVWSQLRYLKLSSTDAMSELLQNPPMMPNLEQFWITSSWAPSLYHDEFADDPPSPRVEQGVDKCWAGKLKVFVLDYSDSTVELEVLYPLVRILAINNGDNLQHLDLKLRWQDPVGQSIIGQEYTWDDLPNWLGRADFVSPARPANTFKNLRSLRLDSLIVDAEESRLMLETSLWDEKLHTLDIVFPTLLDPDEWESACIRRIDDFSWLTGAGSIRSMGVFGFRFAKSLQTVNIFPLTKFLASFPNLEELEISSKMYRTGSPGWLHITCDVAELCAVLEEVMRATKLKRLYCGDLDEAWLTKLAGEARKHSIKVIPGPRLREWPMPVV</sequence>
<name>A0ACC0V2X8_9HYPO</name>
<protein>
    <submittedName>
        <fullName evidence="1">Uncharacterized protein</fullName>
    </submittedName>
</protein>
<evidence type="ECO:0000313" key="1">
    <source>
        <dbReference type="EMBL" id="KAI9899825.1"/>
    </source>
</evidence>
<organism evidence="1 2">
    <name type="scientific">Trichothecium roseum</name>
    <dbReference type="NCBI Taxonomy" id="47278"/>
    <lineage>
        <taxon>Eukaryota</taxon>
        <taxon>Fungi</taxon>
        <taxon>Dikarya</taxon>
        <taxon>Ascomycota</taxon>
        <taxon>Pezizomycotina</taxon>
        <taxon>Sordariomycetes</taxon>
        <taxon>Hypocreomycetidae</taxon>
        <taxon>Hypocreales</taxon>
        <taxon>Hypocreales incertae sedis</taxon>
        <taxon>Trichothecium</taxon>
    </lineage>
</organism>
<gene>
    <name evidence="1" type="ORF">N3K66_006286</name>
</gene>
<dbReference type="Proteomes" id="UP001163324">
    <property type="component" value="Chromosome 5"/>
</dbReference>
<comment type="caution">
    <text evidence="1">The sequence shown here is derived from an EMBL/GenBank/DDBJ whole genome shotgun (WGS) entry which is preliminary data.</text>
</comment>
<keyword evidence="2" id="KW-1185">Reference proteome</keyword>
<evidence type="ECO:0000313" key="2">
    <source>
        <dbReference type="Proteomes" id="UP001163324"/>
    </source>
</evidence>
<dbReference type="EMBL" id="CM047944">
    <property type="protein sequence ID" value="KAI9899825.1"/>
    <property type="molecule type" value="Genomic_DNA"/>
</dbReference>
<proteinExistence type="predicted"/>
<reference evidence="1" key="1">
    <citation type="submission" date="2022-10" db="EMBL/GenBank/DDBJ databases">
        <title>Complete Genome of Trichothecium roseum strain YXFP-22015, a Plant Pathogen Isolated from Citrus.</title>
        <authorList>
            <person name="Wang Y."/>
            <person name="Zhu L."/>
        </authorList>
    </citation>
    <scope>NUCLEOTIDE SEQUENCE</scope>
    <source>
        <strain evidence="1">YXFP-22015</strain>
    </source>
</reference>